<protein>
    <submittedName>
        <fullName evidence="1">Uncharacterized protein</fullName>
    </submittedName>
</protein>
<proteinExistence type="predicted"/>
<dbReference type="AlphaFoldDB" id="E9GTU5"/>
<keyword evidence="2" id="KW-1185">Reference proteome</keyword>
<name>E9GTU5_DAPPU</name>
<reference evidence="1 2" key="1">
    <citation type="journal article" date="2011" name="Science">
        <title>The ecoresponsive genome of Daphnia pulex.</title>
        <authorList>
            <person name="Colbourne J.K."/>
            <person name="Pfrender M.E."/>
            <person name="Gilbert D."/>
            <person name="Thomas W.K."/>
            <person name="Tucker A."/>
            <person name="Oakley T.H."/>
            <person name="Tokishita S."/>
            <person name="Aerts A."/>
            <person name="Arnold G.J."/>
            <person name="Basu M.K."/>
            <person name="Bauer D.J."/>
            <person name="Caceres C.E."/>
            <person name="Carmel L."/>
            <person name="Casola C."/>
            <person name="Choi J.H."/>
            <person name="Detter J.C."/>
            <person name="Dong Q."/>
            <person name="Dusheyko S."/>
            <person name="Eads B.D."/>
            <person name="Frohlich T."/>
            <person name="Geiler-Samerotte K.A."/>
            <person name="Gerlach D."/>
            <person name="Hatcher P."/>
            <person name="Jogdeo S."/>
            <person name="Krijgsveld J."/>
            <person name="Kriventseva E.V."/>
            <person name="Kultz D."/>
            <person name="Laforsch C."/>
            <person name="Lindquist E."/>
            <person name="Lopez J."/>
            <person name="Manak J.R."/>
            <person name="Muller J."/>
            <person name="Pangilinan J."/>
            <person name="Patwardhan R.P."/>
            <person name="Pitluck S."/>
            <person name="Pritham E.J."/>
            <person name="Rechtsteiner A."/>
            <person name="Rho M."/>
            <person name="Rogozin I.B."/>
            <person name="Sakarya O."/>
            <person name="Salamov A."/>
            <person name="Schaack S."/>
            <person name="Shapiro H."/>
            <person name="Shiga Y."/>
            <person name="Skalitzky C."/>
            <person name="Smith Z."/>
            <person name="Souvorov A."/>
            <person name="Sung W."/>
            <person name="Tang Z."/>
            <person name="Tsuchiya D."/>
            <person name="Tu H."/>
            <person name="Vos H."/>
            <person name="Wang M."/>
            <person name="Wolf Y.I."/>
            <person name="Yamagata H."/>
            <person name="Yamada T."/>
            <person name="Ye Y."/>
            <person name="Shaw J.R."/>
            <person name="Andrews J."/>
            <person name="Crease T.J."/>
            <person name="Tang H."/>
            <person name="Lucas S.M."/>
            <person name="Robertson H.M."/>
            <person name="Bork P."/>
            <person name="Koonin E.V."/>
            <person name="Zdobnov E.M."/>
            <person name="Grigoriev I.V."/>
            <person name="Lynch M."/>
            <person name="Boore J.L."/>
        </authorList>
    </citation>
    <scope>NUCLEOTIDE SEQUENCE [LARGE SCALE GENOMIC DNA]</scope>
</reference>
<organism evidence="1 2">
    <name type="scientific">Daphnia pulex</name>
    <name type="common">Water flea</name>
    <dbReference type="NCBI Taxonomy" id="6669"/>
    <lineage>
        <taxon>Eukaryota</taxon>
        <taxon>Metazoa</taxon>
        <taxon>Ecdysozoa</taxon>
        <taxon>Arthropoda</taxon>
        <taxon>Crustacea</taxon>
        <taxon>Branchiopoda</taxon>
        <taxon>Diplostraca</taxon>
        <taxon>Cladocera</taxon>
        <taxon>Anomopoda</taxon>
        <taxon>Daphniidae</taxon>
        <taxon>Daphnia</taxon>
    </lineage>
</organism>
<gene>
    <name evidence="1" type="ORF">DAPPUDRAFT_305890</name>
</gene>
<sequence length="77" mass="9228">MCMMNLFSFVNYYSPHQLCNLYTYDVRRLKISSSIHECYDEPSLDSSMSFVTRFTYTHTHIILYTGYNNKRPLLMSH</sequence>
<dbReference type="HOGENOM" id="CLU_2640630_0_0_1"/>
<dbReference type="Proteomes" id="UP000000305">
    <property type="component" value="Unassembled WGS sequence"/>
</dbReference>
<accession>E9GTU5</accession>
<dbReference type="InParanoid" id="E9GTU5"/>
<evidence type="ECO:0000313" key="2">
    <source>
        <dbReference type="Proteomes" id="UP000000305"/>
    </source>
</evidence>
<dbReference type="EMBL" id="GL732564">
    <property type="protein sequence ID" value="EFX77135.1"/>
    <property type="molecule type" value="Genomic_DNA"/>
</dbReference>
<evidence type="ECO:0000313" key="1">
    <source>
        <dbReference type="EMBL" id="EFX77135.1"/>
    </source>
</evidence>
<dbReference type="KEGG" id="dpx:DAPPUDRAFT_305890"/>